<accession>A0A6B0TQP6</accession>
<evidence type="ECO:0000256" key="1">
    <source>
        <dbReference type="SAM" id="SignalP"/>
    </source>
</evidence>
<organism evidence="2">
    <name type="scientific">Ixodes ricinus</name>
    <name type="common">Common tick</name>
    <name type="synonym">Acarus ricinus</name>
    <dbReference type="NCBI Taxonomy" id="34613"/>
    <lineage>
        <taxon>Eukaryota</taxon>
        <taxon>Metazoa</taxon>
        <taxon>Ecdysozoa</taxon>
        <taxon>Arthropoda</taxon>
        <taxon>Chelicerata</taxon>
        <taxon>Arachnida</taxon>
        <taxon>Acari</taxon>
        <taxon>Parasitiformes</taxon>
        <taxon>Ixodida</taxon>
        <taxon>Ixodoidea</taxon>
        <taxon>Ixodidae</taxon>
        <taxon>Ixodinae</taxon>
        <taxon>Ixodes</taxon>
    </lineage>
</organism>
<protein>
    <submittedName>
        <fullName evidence="2">Putative salivary lipocalin</fullName>
    </submittedName>
</protein>
<keyword evidence="1" id="KW-0732">Signal</keyword>
<feature type="signal peptide" evidence="1">
    <location>
        <begin position="1"/>
        <end position="27"/>
    </location>
</feature>
<evidence type="ECO:0000313" key="2">
    <source>
        <dbReference type="EMBL" id="MXU82182.1"/>
    </source>
</evidence>
<feature type="chain" id="PRO_5025501652" evidence="1">
    <location>
        <begin position="28"/>
        <end position="67"/>
    </location>
</feature>
<name>A0A6B0TQP6_IXORI</name>
<proteinExistence type="predicted"/>
<reference evidence="2" key="1">
    <citation type="submission" date="2019-12" db="EMBL/GenBank/DDBJ databases">
        <title>An insight into the sialome of adult female Ixodes ricinus ticks feeding for 6 days.</title>
        <authorList>
            <person name="Perner J."/>
            <person name="Ribeiro J.M.C."/>
        </authorList>
    </citation>
    <scope>NUCLEOTIDE SEQUENCE</scope>
    <source>
        <strain evidence="2">Semi-engorged</strain>
        <tissue evidence="2">Salivary glands</tissue>
    </source>
</reference>
<sequence>MLLSQFLFFFYNLIFQVLHYAFQLVFSQPQVASSPGCGTPENVTLRLVVYHIHVHILRIFWEGEQLF</sequence>
<dbReference type="EMBL" id="GIFC01000099">
    <property type="protein sequence ID" value="MXU82182.1"/>
    <property type="molecule type" value="Transcribed_RNA"/>
</dbReference>
<dbReference type="AlphaFoldDB" id="A0A6B0TQP6"/>